<evidence type="ECO:0000256" key="5">
    <source>
        <dbReference type="ARBA" id="ARBA00022759"/>
    </source>
</evidence>
<dbReference type="HAMAP" id="MF_01818">
    <property type="entry name" value="RNase_Z_BN"/>
    <property type="match status" value="1"/>
</dbReference>
<proteinExistence type="inferred from homology"/>
<dbReference type="Pfam" id="PF23023">
    <property type="entry name" value="Anti-Pycsar_Apyc1"/>
    <property type="match status" value="1"/>
</dbReference>
<dbReference type="Proteomes" id="UP000812277">
    <property type="component" value="Unassembled WGS sequence"/>
</dbReference>
<feature type="binding site" evidence="8">
    <location>
        <position position="211"/>
    </location>
    <ligand>
        <name>Zn(2+)</name>
        <dbReference type="ChEBI" id="CHEBI:29105"/>
        <label>1</label>
        <note>catalytic</note>
    </ligand>
</feature>
<dbReference type="NCBIfam" id="NF000801">
    <property type="entry name" value="PRK00055.1-3"/>
    <property type="match status" value="1"/>
</dbReference>
<comment type="function">
    <text evidence="8">Zinc phosphodiesterase, which displays some tRNA 3'-processing endonuclease activity. Probably involved in tRNA maturation, by removing a 3'-trailer from precursor tRNA.</text>
</comment>
<dbReference type="RefSeq" id="WP_219874937.1">
    <property type="nucleotide sequence ID" value="NZ_JAHZIJ010000027.1"/>
</dbReference>
<evidence type="ECO:0000256" key="8">
    <source>
        <dbReference type="HAMAP-Rule" id="MF_01818"/>
    </source>
</evidence>
<evidence type="ECO:0000256" key="3">
    <source>
        <dbReference type="ARBA" id="ARBA00022722"/>
    </source>
</evidence>
<evidence type="ECO:0000256" key="2">
    <source>
        <dbReference type="ARBA" id="ARBA00022694"/>
    </source>
</evidence>
<feature type="binding site" evidence="8">
    <location>
        <position position="63"/>
    </location>
    <ligand>
        <name>Zn(2+)</name>
        <dbReference type="ChEBI" id="CHEBI:29105"/>
        <label>1</label>
        <note>catalytic</note>
    </ligand>
</feature>
<feature type="active site" description="Proton acceptor" evidence="8">
    <location>
        <position position="67"/>
    </location>
</feature>
<evidence type="ECO:0000256" key="1">
    <source>
        <dbReference type="ARBA" id="ARBA00011738"/>
    </source>
</evidence>
<accession>A0ABS7DCZ1</accession>
<feature type="binding site" evidence="8">
    <location>
        <position position="65"/>
    </location>
    <ligand>
        <name>Zn(2+)</name>
        <dbReference type="ChEBI" id="CHEBI:29105"/>
        <label>1</label>
        <note>catalytic</note>
    </ligand>
</feature>
<organism evidence="9 10">
    <name type="scientific">Paenibacillus oenotherae</name>
    <dbReference type="NCBI Taxonomy" id="1435645"/>
    <lineage>
        <taxon>Bacteria</taxon>
        <taxon>Bacillati</taxon>
        <taxon>Bacillota</taxon>
        <taxon>Bacilli</taxon>
        <taxon>Bacillales</taxon>
        <taxon>Paenibacillaceae</taxon>
        <taxon>Paenibacillus</taxon>
    </lineage>
</organism>
<dbReference type="SUPFAM" id="SSF56281">
    <property type="entry name" value="Metallo-hydrolase/oxidoreductase"/>
    <property type="match status" value="1"/>
</dbReference>
<feature type="binding site" evidence="8">
    <location>
        <position position="67"/>
    </location>
    <ligand>
        <name>Zn(2+)</name>
        <dbReference type="ChEBI" id="CHEBI:29105"/>
        <label>2</label>
        <note>catalytic</note>
    </ligand>
</feature>
<dbReference type="CDD" id="cd07717">
    <property type="entry name" value="RNaseZ_ZiPD-like_MBL-fold"/>
    <property type="match status" value="1"/>
</dbReference>
<dbReference type="InterPro" id="IPR036866">
    <property type="entry name" value="RibonucZ/Hydroxyglut_hydro"/>
</dbReference>
<keyword evidence="2 8" id="KW-0819">tRNA processing</keyword>
<dbReference type="EMBL" id="JAHZIJ010000027">
    <property type="protein sequence ID" value="MBW7477609.1"/>
    <property type="molecule type" value="Genomic_DNA"/>
</dbReference>
<dbReference type="NCBIfam" id="TIGR02651">
    <property type="entry name" value="RNase_Z"/>
    <property type="match status" value="1"/>
</dbReference>
<comment type="cofactor">
    <cofactor evidence="8">
        <name>Zn(2+)</name>
        <dbReference type="ChEBI" id="CHEBI:29105"/>
    </cofactor>
    <text evidence="8">Binds 2 Zn(2+) ions.</text>
</comment>
<dbReference type="Gene3D" id="3.60.15.10">
    <property type="entry name" value="Ribonuclease Z/Hydroxyacylglutathione hydrolase-like"/>
    <property type="match status" value="1"/>
</dbReference>
<gene>
    <name evidence="8 9" type="primary">rnz</name>
    <name evidence="9" type="ORF">K0T92_23085</name>
</gene>
<dbReference type="GO" id="GO:0042781">
    <property type="term" value="F:3'-tRNA processing endoribonuclease activity"/>
    <property type="evidence" value="ECO:0007669"/>
    <property type="project" value="UniProtKB-EC"/>
</dbReference>
<keyword evidence="10" id="KW-1185">Reference proteome</keyword>
<dbReference type="EC" id="3.1.26.11" evidence="8"/>
<comment type="similarity">
    <text evidence="8">Belongs to the RNase Z family.</text>
</comment>
<comment type="caution">
    <text evidence="9">The sequence shown here is derived from an EMBL/GenBank/DDBJ whole genome shotgun (WGS) entry which is preliminary data.</text>
</comment>
<dbReference type="PANTHER" id="PTHR46018">
    <property type="entry name" value="ZINC PHOSPHODIESTERASE ELAC PROTEIN 1"/>
    <property type="match status" value="1"/>
</dbReference>
<reference evidence="9 10" key="1">
    <citation type="submission" date="2021-07" db="EMBL/GenBank/DDBJ databases">
        <title>Paenibacillus radiodurans sp. nov., isolated from the southeastern edge of Tengger Desert.</title>
        <authorList>
            <person name="Zhang G."/>
        </authorList>
    </citation>
    <scope>NUCLEOTIDE SEQUENCE [LARGE SCALE GENOMIC DNA]</scope>
    <source>
        <strain evidence="9 10">DT7-4</strain>
    </source>
</reference>
<feature type="binding site" evidence="8">
    <location>
        <position position="68"/>
    </location>
    <ligand>
        <name>Zn(2+)</name>
        <dbReference type="ChEBI" id="CHEBI:29105"/>
        <label>2</label>
        <note>catalytic</note>
    </ligand>
</feature>
<evidence type="ECO:0000256" key="4">
    <source>
        <dbReference type="ARBA" id="ARBA00022723"/>
    </source>
</evidence>
<keyword evidence="7 8" id="KW-0862">Zinc</keyword>
<evidence type="ECO:0000313" key="10">
    <source>
        <dbReference type="Proteomes" id="UP000812277"/>
    </source>
</evidence>
<feature type="binding site" evidence="8">
    <location>
        <position position="140"/>
    </location>
    <ligand>
        <name>Zn(2+)</name>
        <dbReference type="ChEBI" id="CHEBI:29105"/>
        <label>1</label>
        <note>catalytic</note>
    </ligand>
</feature>
<keyword evidence="6 8" id="KW-0378">Hydrolase</keyword>
<sequence length="309" mass="33421">MQLTFLGTSAGRPTKERNVTSIALSLPEPLNGFWLFDAGEGTQHRLMGSKLKLNKLEHIFITHLHGDHVYGLPGLLSSRSYFDGAGPLKLFGPSGIRAFVEGVFKLSGTHLAYELDIVEIAPGEIMDDGRFKVEAAELDHRMPCYGYRITEYPQPGQLNLSRLAELGVPPGPLYGKLKHGQDVTLESGGIIHAADVVGPQVPGRIITVLGDTCPCDNAIKLAMDSDLLVHEGTFAPGMEEKARAYGHSTVLQAAQIAALAKVKQLVLTHFSSRFDDHAITTLVEAAREAFPNTVAACDYMDVNIPKPIG</sequence>
<comment type="catalytic activity">
    <reaction evidence="8">
        <text>Endonucleolytic cleavage of RNA, removing extra 3' nucleotides from tRNA precursor, generating 3' termini of tRNAs. A 3'-hydroxy group is left at the tRNA terminus and a 5'-phosphoryl group is left at the trailer molecule.</text>
        <dbReference type="EC" id="3.1.26.11"/>
    </reaction>
</comment>
<protein>
    <recommendedName>
        <fullName evidence="8">Ribonuclease Z</fullName>
        <shortName evidence="8">RNase Z</shortName>
        <ecNumber evidence="8">3.1.26.11</ecNumber>
    </recommendedName>
    <alternativeName>
        <fullName evidence="8">tRNA 3 endonuclease</fullName>
    </alternativeName>
    <alternativeName>
        <fullName evidence="8">tRNase Z</fullName>
    </alternativeName>
</protein>
<comment type="subunit">
    <text evidence="1 8">Homodimer.</text>
</comment>
<dbReference type="PANTHER" id="PTHR46018:SF2">
    <property type="entry name" value="ZINC PHOSPHODIESTERASE ELAC PROTEIN 1"/>
    <property type="match status" value="1"/>
</dbReference>
<evidence type="ECO:0000313" key="9">
    <source>
        <dbReference type="EMBL" id="MBW7477609.1"/>
    </source>
</evidence>
<feature type="binding site" evidence="8">
    <location>
        <position position="211"/>
    </location>
    <ligand>
        <name>Zn(2+)</name>
        <dbReference type="ChEBI" id="CHEBI:29105"/>
        <label>2</label>
        <note>catalytic</note>
    </ligand>
</feature>
<feature type="binding site" evidence="8">
    <location>
        <position position="269"/>
    </location>
    <ligand>
        <name>Zn(2+)</name>
        <dbReference type="ChEBI" id="CHEBI:29105"/>
        <label>2</label>
        <note>catalytic</note>
    </ligand>
</feature>
<keyword evidence="3 8" id="KW-0540">Nuclease</keyword>
<evidence type="ECO:0000256" key="7">
    <source>
        <dbReference type="ARBA" id="ARBA00022833"/>
    </source>
</evidence>
<name>A0ABS7DCZ1_9BACL</name>
<dbReference type="InterPro" id="IPR013471">
    <property type="entry name" value="RNase_Z/BN"/>
</dbReference>
<keyword evidence="5 8" id="KW-0255">Endonuclease</keyword>
<keyword evidence="4 8" id="KW-0479">Metal-binding</keyword>
<evidence type="ECO:0000256" key="6">
    <source>
        <dbReference type="ARBA" id="ARBA00022801"/>
    </source>
</evidence>